<evidence type="ECO:0000313" key="3">
    <source>
        <dbReference type="EMBL" id="MBD8010741.1"/>
    </source>
</evidence>
<dbReference type="InterPro" id="IPR014747">
    <property type="entry name" value="Bac_photo_RC_H_C"/>
</dbReference>
<dbReference type="SUPFAM" id="SSF50346">
    <property type="entry name" value="PRC-barrel domain"/>
    <property type="match status" value="1"/>
</dbReference>
<dbReference type="InterPro" id="IPR011033">
    <property type="entry name" value="PRC_barrel-like_sf"/>
</dbReference>
<accession>A0ABR8W155</accession>
<protein>
    <submittedName>
        <fullName evidence="3">PRC-barrel domain-containing protein</fullName>
    </submittedName>
</protein>
<feature type="region of interest" description="Disordered" evidence="1">
    <location>
        <begin position="99"/>
        <end position="202"/>
    </location>
</feature>
<dbReference type="EMBL" id="JACSPX010000001">
    <property type="protein sequence ID" value="MBD8010741.1"/>
    <property type="molecule type" value="Genomic_DNA"/>
</dbReference>
<dbReference type="RefSeq" id="WP_071642852.1">
    <property type="nucleotide sequence ID" value="NZ_JACSPX010000001.1"/>
</dbReference>
<organism evidence="3 4">
    <name type="scientific">Microbacterium commune</name>
    <dbReference type="NCBI Taxonomy" id="2762219"/>
    <lineage>
        <taxon>Bacteria</taxon>
        <taxon>Bacillati</taxon>
        <taxon>Actinomycetota</taxon>
        <taxon>Actinomycetes</taxon>
        <taxon>Micrococcales</taxon>
        <taxon>Microbacteriaceae</taxon>
        <taxon>Microbacterium</taxon>
    </lineage>
</organism>
<proteinExistence type="predicted"/>
<evidence type="ECO:0000259" key="2">
    <source>
        <dbReference type="Pfam" id="PF05239"/>
    </source>
</evidence>
<gene>
    <name evidence="3" type="ORF">H9633_00315</name>
</gene>
<sequence length="202" mass="22592">MIDAYRINSLFDAEVVDADGSRIGTVKHVYVDPDGGQPLYAGVTTGWFGRGESFVPLRDAEFDGEVLHVTYDKDTITHAPRIDADGTLTDDDIDRIQDHYDGEREDDSRVDDSRVDEHDARPRADERGASQDDARTGPDVVNDQRPPRKRIRIHRYVIADQRADAAPLAHDDATPDGVRADQARYEPAEQPPVDRTDEPRSS</sequence>
<evidence type="ECO:0000313" key="4">
    <source>
        <dbReference type="Proteomes" id="UP000611521"/>
    </source>
</evidence>
<comment type="caution">
    <text evidence="3">The sequence shown here is derived from an EMBL/GenBank/DDBJ whole genome shotgun (WGS) entry which is preliminary data.</text>
</comment>
<name>A0ABR8W155_9MICO</name>
<feature type="compositionally biased region" description="Basic and acidic residues" evidence="1">
    <location>
        <begin position="169"/>
        <end position="202"/>
    </location>
</feature>
<feature type="domain" description="PRC-barrel" evidence="2">
    <location>
        <begin position="3"/>
        <end position="75"/>
    </location>
</feature>
<reference evidence="3 4" key="1">
    <citation type="submission" date="2020-08" db="EMBL/GenBank/DDBJ databases">
        <title>A Genomic Blueprint of the Chicken Gut Microbiome.</title>
        <authorList>
            <person name="Gilroy R."/>
            <person name="Ravi A."/>
            <person name="Getino M."/>
            <person name="Pursley I."/>
            <person name="Horton D.L."/>
            <person name="Alikhan N.-F."/>
            <person name="Baker D."/>
            <person name="Gharbi K."/>
            <person name="Hall N."/>
            <person name="Watson M."/>
            <person name="Adriaenssens E.M."/>
            <person name="Foster-Nyarko E."/>
            <person name="Jarju S."/>
            <person name="Secka A."/>
            <person name="Antonio M."/>
            <person name="Oren A."/>
            <person name="Chaudhuri R."/>
            <person name="La Ragione R.M."/>
            <person name="Hildebrand F."/>
            <person name="Pallen M.J."/>
        </authorList>
    </citation>
    <scope>NUCLEOTIDE SEQUENCE [LARGE SCALE GENOMIC DNA]</scope>
    <source>
        <strain evidence="3 4">Re1</strain>
    </source>
</reference>
<dbReference type="Proteomes" id="UP000611521">
    <property type="component" value="Unassembled WGS sequence"/>
</dbReference>
<evidence type="ECO:0000256" key="1">
    <source>
        <dbReference type="SAM" id="MobiDB-lite"/>
    </source>
</evidence>
<feature type="compositionally biased region" description="Basic and acidic residues" evidence="1">
    <location>
        <begin position="99"/>
        <end position="136"/>
    </location>
</feature>
<dbReference type="Gene3D" id="3.90.50.10">
    <property type="entry name" value="Photosynthetic Reaction Center, subunit H, domain 2"/>
    <property type="match status" value="1"/>
</dbReference>
<keyword evidence="4" id="KW-1185">Reference proteome</keyword>
<dbReference type="Pfam" id="PF05239">
    <property type="entry name" value="PRC"/>
    <property type="match status" value="1"/>
</dbReference>
<dbReference type="InterPro" id="IPR027275">
    <property type="entry name" value="PRC-brl_dom"/>
</dbReference>